<evidence type="ECO:0000313" key="2">
    <source>
        <dbReference type="Proteomes" id="UP000824469"/>
    </source>
</evidence>
<gene>
    <name evidence="1" type="ORF">KI387_009104</name>
</gene>
<comment type="caution">
    <text evidence="1">The sequence shown here is derived from an EMBL/GenBank/DDBJ whole genome shotgun (WGS) entry which is preliminary data.</text>
</comment>
<organism evidence="1 2">
    <name type="scientific">Taxus chinensis</name>
    <name type="common">Chinese yew</name>
    <name type="synonym">Taxus wallichiana var. chinensis</name>
    <dbReference type="NCBI Taxonomy" id="29808"/>
    <lineage>
        <taxon>Eukaryota</taxon>
        <taxon>Viridiplantae</taxon>
        <taxon>Streptophyta</taxon>
        <taxon>Embryophyta</taxon>
        <taxon>Tracheophyta</taxon>
        <taxon>Spermatophyta</taxon>
        <taxon>Pinopsida</taxon>
        <taxon>Pinidae</taxon>
        <taxon>Conifers II</taxon>
        <taxon>Cupressales</taxon>
        <taxon>Taxaceae</taxon>
        <taxon>Taxus</taxon>
    </lineage>
</organism>
<accession>A0AA38CQV8</accession>
<feature type="non-terminal residue" evidence="1">
    <location>
        <position position="53"/>
    </location>
</feature>
<dbReference type="Proteomes" id="UP000824469">
    <property type="component" value="Unassembled WGS sequence"/>
</dbReference>
<keyword evidence="2" id="KW-1185">Reference proteome</keyword>
<feature type="non-terminal residue" evidence="1">
    <location>
        <position position="1"/>
    </location>
</feature>
<dbReference type="AlphaFoldDB" id="A0AA38CQV8"/>
<reference evidence="1 2" key="1">
    <citation type="journal article" date="2021" name="Nat. Plants">
        <title>The Taxus genome provides insights into paclitaxel biosynthesis.</title>
        <authorList>
            <person name="Xiong X."/>
            <person name="Gou J."/>
            <person name="Liao Q."/>
            <person name="Li Y."/>
            <person name="Zhou Q."/>
            <person name="Bi G."/>
            <person name="Li C."/>
            <person name="Du R."/>
            <person name="Wang X."/>
            <person name="Sun T."/>
            <person name="Guo L."/>
            <person name="Liang H."/>
            <person name="Lu P."/>
            <person name="Wu Y."/>
            <person name="Zhang Z."/>
            <person name="Ro D.K."/>
            <person name="Shang Y."/>
            <person name="Huang S."/>
            <person name="Yan J."/>
        </authorList>
    </citation>
    <scope>NUCLEOTIDE SEQUENCE [LARGE SCALE GENOMIC DNA]</scope>
    <source>
        <strain evidence="1">Ta-2019</strain>
    </source>
</reference>
<sequence length="53" mass="6239">IEPFTKEAYGEAYARDRDFGVTFQQLKSQGTERTGIEDCYLKDRLLYQWGKLC</sequence>
<name>A0AA38CQV8_TAXCH</name>
<protein>
    <submittedName>
        <fullName evidence="1">Uncharacterized protein</fullName>
    </submittedName>
</protein>
<evidence type="ECO:0000313" key="1">
    <source>
        <dbReference type="EMBL" id="KAH9304700.1"/>
    </source>
</evidence>
<proteinExistence type="predicted"/>
<dbReference type="EMBL" id="JAHRHJ020000008">
    <property type="protein sequence ID" value="KAH9304700.1"/>
    <property type="molecule type" value="Genomic_DNA"/>
</dbReference>